<evidence type="ECO:0000256" key="1">
    <source>
        <dbReference type="SAM" id="Coils"/>
    </source>
</evidence>
<dbReference type="InterPro" id="IPR021760">
    <property type="entry name" value="RepC_C"/>
</dbReference>
<dbReference type="Pfam" id="PF03428">
    <property type="entry name" value="RP-C"/>
    <property type="match status" value="1"/>
</dbReference>
<feature type="region of interest" description="Disordered" evidence="2">
    <location>
        <begin position="254"/>
        <end position="287"/>
    </location>
</feature>
<feature type="coiled-coil region" evidence="1">
    <location>
        <begin position="221"/>
        <end position="248"/>
    </location>
</feature>
<organism evidence="5 6">
    <name type="scientific">Rhizobium etli 8C-3</name>
    <dbReference type="NCBI Taxonomy" id="538025"/>
    <lineage>
        <taxon>Bacteria</taxon>
        <taxon>Pseudomonadati</taxon>
        <taxon>Pseudomonadota</taxon>
        <taxon>Alphaproteobacteria</taxon>
        <taxon>Hyphomicrobiales</taxon>
        <taxon>Rhizobiaceae</taxon>
        <taxon>Rhizobium/Agrobacterium group</taxon>
        <taxon>Rhizobium</taxon>
    </lineage>
</organism>
<feature type="compositionally biased region" description="Basic and acidic residues" evidence="2">
    <location>
        <begin position="266"/>
        <end position="275"/>
    </location>
</feature>
<dbReference type="Proteomes" id="UP000185109">
    <property type="component" value="Plasmid pRsp8C3b"/>
</dbReference>
<evidence type="ECO:0000313" key="6">
    <source>
        <dbReference type="Proteomes" id="UP000185109"/>
    </source>
</evidence>
<feature type="domain" description="Plasmid replication protein C N-terminal" evidence="3">
    <location>
        <begin position="13"/>
        <end position="185"/>
    </location>
</feature>
<dbReference type="InterPro" id="IPR005090">
    <property type="entry name" value="RepC_N"/>
</dbReference>
<dbReference type="NCBIfam" id="NF040974">
    <property type="entry name" value="RepABC_RepC"/>
    <property type="match status" value="1"/>
</dbReference>
<gene>
    <name evidence="5" type="primary">repC-2</name>
    <name evidence="5" type="ORF">AM571_PB00473</name>
</gene>
<name>A0A1L5PC51_RHIET</name>
<geneLocation type="plasmid" evidence="6">
    <name>prsp8c3b</name>
</geneLocation>
<evidence type="ECO:0000259" key="4">
    <source>
        <dbReference type="Pfam" id="PF11800"/>
    </source>
</evidence>
<protein>
    <submittedName>
        <fullName evidence="5">Replication initiation protein RepC 2</fullName>
    </submittedName>
</protein>
<dbReference type="NCBIfam" id="NF010396">
    <property type="entry name" value="PRK13824.1"/>
    <property type="match status" value="1"/>
</dbReference>
<dbReference type="AlphaFoldDB" id="A0A1L5PC51"/>
<dbReference type="InterPro" id="IPR047611">
    <property type="entry name" value="RepABC_RepC"/>
</dbReference>
<evidence type="ECO:0000259" key="3">
    <source>
        <dbReference type="Pfam" id="PF03428"/>
    </source>
</evidence>
<keyword evidence="1" id="KW-0175">Coiled coil</keyword>
<evidence type="ECO:0000313" key="5">
    <source>
        <dbReference type="EMBL" id="APO77749.1"/>
    </source>
</evidence>
<accession>A0A1L5PC51</accession>
<feature type="domain" description="Plasmid replication protein C C-terminal" evidence="4">
    <location>
        <begin position="293"/>
        <end position="392"/>
    </location>
</feature>
<dbReference type="EMBL" id="CP017243">
    <property type="protein sequence ID" value="APO77749.1"/>
    <property type="molecule type" value="Genomic_DNA"/>
</dbReference>
<evidence type="ECO:0000256" key="2">
    <source>
        <dbReference type="SAM" id="MobiDB-lite"/>
    </source>
</evidence>
<reference evidence="5 6" key="1">
    <citation type="submission" date="2016-09" db="EMBL/GenBank/DDBJ databases">
        <title>The complete genome sequences of Rhizobium gallicum, symbiovars gallicum and phaseoli, symbionts associated to common bean (Phaseolus vulgaris).</title>
        <authorList>
            <person name="Bustos P."/>
            <person name="Santamaria R.I."/>
            <person name="Perez-Carrascal O.M."/>
            <person name="Juarez S."/>
            <person name="Lozano L."/>
            <person name="Martinez-Flores I."/>
            <person name="Martinez-Romero E."/>
            <person name="Cevallos M."/>
            <person name="Romero D."/>
            <person name="Davila G."/>
            <person name="Gonzalez V."/>
        </authorList>
    </citation>
    <scope>NUCLEOTIDE SEQUENCE [LARGE SCALE GENOMIC DNA]</scope>
    <source>
        <strain evidence="5 6">8C-3</strain>
        <plasmid evidence="6">Plasmid prsp8c3b</plasmid>
    </source>
</reference>
<dbReference type="RefSeq" id="WP_004672730.1">
    <property type="nucleotide sequence ID" value="NZ_CP017243.1"/>
</dbReference>
<proteinExistence type="predicted"/>
<dbReference type="Pfam" id="PF11800">
    <property type="entry name" value="RP-C_C"/>
    <property type="match status" value="1"/>
</dbReference>
<feature type="compositionally biased region" description="Polar residues" evidence="2">
    <location>
        <begin position="254"/>
        <end position="265"/>
    </location>
</feature>
<keyword evidence="5" id="KW-0614">Plasmid</keyword>
<sequence>MQSGNVATPFGRRPMTLALVRRQAAMEIKHGKAADKWKVLRDASAAMELLKIQSNSLAVLDALLSFYPDNELRQDAQLIVFPSNAQLALRAHAMAGATLRRHIAILVESGLIARKDSANGKRFARKGDDGQIENAFGFDLSPLLARSEELAMLAQRVAAERASLRKAKESLTICRRDVRKLITAAMVEGADGDWKTTEDIYIALASRIPRVPTLEGVTSVLNEMEMLREEVLNRLENLENAEKISTNAAHIEQHIQNSKPESVNESEPRSEKELGAKASLSHQPKNESQRAFPLGLVLKACPMISDYAPRGVGSWRDLMSAAVVVRSMLGVSPSAYQDACEALGPENAAVAIACILERANFINSPGGYLRDLTRRSERGEFSLGPMIMALLKANGQGGLRAG</sequence>